<feature type="domain" description="VWFA" evidence="1">
    <location>
        <begin position="35"/>
        <end position="226"/>
    </location>
</feature>
<dbReference type="Gene3D" id="3.40.50.410">
    <property type="entry name" value="von Willebrand factor, type A domain"/>
    <property type="match status" value="2"/>
</dbReference>
<dbReference type="Pfam" id="PF00092">
    <property type="entry name" value="VWA"/>
    <property type="match status" value="2"/>
</dbReference>
<dbReference type="EnsemblMetazoa" id="G4545.1">
    <property type="protein sequence ID" value="G4545.1:cds"/>
    <property type="gene ID" value="G4545"/>
</dbReference>
<feature type="domain" description="VWFA" evidence="1">
    <location>
        <begin position="236"/>
        <end position="412"/>
    </location>
</feature>
<evidence type="ECO:0000313" key="3">
    <source>
        <dbReference type="Proteomes" id="UP000005408"/>
    </source>
</evidence>
<proteinExistence type="predicted"/>
<dbReference type="PRINTS" id="PR00453">
    <property type="entry name" value="VWFADOMAIN"/>
</dbReference>
<keyword evidence="3" id="KW-1185">Reference proteome</keyword>
<evidence type="ECO:0000259" key="1">
    <source>
        <dbReference type="PROSITE" id="PS50234"/>
    </source>
</evidence>
<dbReference type="AlphaFoldDB" id="A0A8W8N6D5"/>
<organism evidence="2 3">
    <name type="scientific">Magallana gigas</name>
    <name type="common">Pacific oyster</name>
    <name type="synonym">Crassostrea gigas</name>
    <dbReference type="NCBI Taxonomy" id="29159"/>
    <lineage>
        <taxon>Eukaryota</taxon>
        <taxon>Metazoa</taxon>
        <taxon>Spiralia</taxon>
        <taxon>Lophotrochozoa</taxon>
        <taxon>Mollusca</taxon>
        <taxon>Bivalvia</taxon>
        <taxon>Autobranchia</taxon>
        <taxon>Pteriomorphia</taxon>
        <taxon>Ostreida</taxon>
        <taxon>Ostreoidea</taxon>
        <taxon>Ostreidae</taxon>
        <taxon>Magallana</taxon>
    </lineage>
</organism>
<dbReference type="Proteomes" id="UP000005408">
    <property type="component" value="Unassembled WGS sequence"/>
</dbReference>
<sequence>MNFVHIYQHVTGRTKSQFIFNLTESTSTECTKDADLVFLIDTSRSLGLRAYQKELQFVERVLEGYEIGTNRTKVAVITFSAGSRLEFDFNRYNTKADVLQGIRNIPYTDGMSTTIYRALEQARREVFVPEAGDRPSFKNLAVILTDGETNPGSFDPYSFLMGKTLTRQEANQLKFHGVEVFGIGVGHRVDHVEMVGISSGSKNYLRVGDIDDLESSRLFKILLNNVCATCNNKPADVIFMVDKSSSLGSVANFDKELSFIARFVDGFNIGQGPRDVRVGVISFSTDAQLEFGLSSYDDKSSLLNALLNIDFSLGNTYTHKAFEVLLNQGFSTSTRPSTVPSVGVIMTDGQSTNPYKLEDIIMKVKLKGIEIFSIGFGSVDVTELNMMATVPDHTHVFVVDDVHTLDTVRDELYLEICNLIGQS</sequence>
<dbReference type="SMART" id="SM00327">
    <property type="entry name" value="VWA"/>
    <property type="match status" value="2"/>
</dbReference>
<evidence type="ECO:0000313" key="2">
    <source>
        <dbReference type="EnsemblMetazoa" id="G4545.1:cds"/>
    </source>
</evidence>
<accession>A0A8W8N6D5</accession>
<dbReference type="PROSITE" id="PS50234">
    <property type="entry name" value="VWFA"/>
    <property type="match status" value="2"/>
</dbReference>
<dbReference type="InterPro" id="IPR050525">
    <property type="entry name" value="ECM_Assembly_Org"/>
</dbReference>
<dbReference type="InterPro" id="IPR002035">
    <property type="entry name" value="VWF_A"/>
</dbReference>
<protein>
    <recommendedName>
        <fullName evidence="1">VWFA domain-containing protein</fullName>
    </recommendedName>
</protein>
<dbReference type="CDD" id="cd01450">
    <property type="entry name" value="vWFA_subfamily_ECM"/>
    <property type="match status" value="2"/>
</dbReference>
<dbReference type="SUPFAM" id="SSF53300">
    <property type="entry name" value="vWA-like"/>
    <property type="match status" value="2"/>
</dbReference>
<dbReference type="PANTHER" id="PTHR24020:SF20">
    <property type="entry name" value="PH DOMAIN-CONTAINING PROTEIN"/>
    <property type="match status" value="1"/>
</dbReference>
<reference evidence="2" key="1">
    <citation type="submission" date="2022-08" db="UniProtKB">
        <authorList>
            <consortium name="EnsemblMetazoa"/>
        </authorList>
    </citation>
    <scope>IDENTIFICATION</scope>
    <source>
        <strain evidence="2">05x7-T-G4-1.051#20</strain>
    </source>
</reference>
<dbReference type="PANTHER" id="PTHR24020">
    <property type="entry name" value="COLLAGEN ALPHA"/>
    <property type="match status" value="1"/>
</dbReference>
<dbReference type="InterPro" id="IPR036465">
    <property type="entry name" value="vWFA_dom_sf"/>
</dbReference>
<name>A0A8W8N6D5_MAGGI</name>